<dbReference type="FunFam" id="3.30.70.141:FF:000039">
    <property type="entry name" value="Nucleoside diphosphate kinase B"/>
    <property type="match status" value="1"/>
</dbReference>
<dbReference type="CDD" id="cd04413">
    <property type="entry name" value="NDPk_I"/>
    <property type="match status" value="1"/>
</dbReference>
<dbReference type="EC" id="2.7.4.6" evidence="3"/>
<evidence type="ECO:0000313" key="10">
    <source>
        <dbReference type="EMBL" id="CAH7678473.1"/>
    </source>
</evidence>
<evidence type="ECO:0000256" key="5">
    <source>
        <dbReference type="ARBA" id="ARBA00022679"/>
    </source>
</evidence>
<dbReference type="GO" id="GO:0006241">
    <property type="term" value="P:CTP biosynthetic process"/>
    <property type="evidence" value="ECO:0007669"/>
    <property type="project" value="InterPro"/>
</dbReference>
<dbReference type="EMBL" id="CALTRL010003192">
    <property type="protein sequence ID" value="CAH7678473.1"/>
    <property type="molecule type" value="Genomic_DNA"/>
</dbReference>
<evidence type="ECO:0000256" key="8">
    <source>
        <dbReference type="RuleBase" id="RU004011"/>
    </source>
</evidence>
<evidence type="ECO:0000256" key="1">
    <source>
        <dbReference type="ARBA" id="ARBA00001946"/>
    </source>
</evidence>
<protein>
    <recommendedName>
        <fullName evidence="4">Nucleoside diphosphate kinase</fullName>
        <ecNumber evidence="3">2.7.4.6</ecNumber>
    </recommendedName>
</protein>
<comment type="caution">
    <text evidence="7">Lacks conserved residue(s) required for the propagation of feature annotation.</text>
</comment>
<dbReference type="PANTHER" id="PTHR11349">
    <property type="entry name" value="NUCLEOSIDE DIPHOSPHATE KINASE"/>
    <property type="match status" value="1"/>
</dbReference>
<organism evidence="10 11">
    <name type="scientific">Phakopsora pachyrhizi</name>
    <name type="common">Asian soybean rust disease fungus</name>
    <dbReference type="NCBI Taxonomy" id="170000"/>
    <lineage>
        <taxon>Eukaryota</taxon>
        <taxon>Fungi</taxon>
        <taxon>Dikarya</taxon>
        <taxon>Basidiomycota</taxon>
        <taxon>Pucciniomycotina</taxon>
        <taxon>Pucciniomycetes</taxon>
        <taxon>Pucciniales</taxon>
        <taxon>Phakopsoraceae</taxon>
        <taxon>Phakopsora</taxon>
    </lineage>
</organism>
<evidence type="ECO:0000256" key="3">
    <source>
        <dbReference type="ARBA" id="ARBA00012966"/>
    </source>
</evidence>
<evidence type="ECO:0000256" key="7">
    <source>
        <dbReference type="PROSITE-ProRule" id="PRU00706"/>
    </source>
</evidence>
<evidence type="ECO:0000256" key="4">
    <source>
        <dbReference type="ARBA" id="ARBA00017632"/>
    </source>
</evidence>
<dbReference type="Gene3D" id="3.30.70.141">
    <property type="entry name" value="Nucleoside diphosphate kinase-like domain"/>
    <property type="match status" value="1"/>
</dbReference>
<comment type="caution">
    <text evidence="10">The sequence shown here is derived from an EMBL/GenBank/DDBJ whole genome shotgun (WGS) entry which is preliminary data.</text>
</comment>
<name>A0AAV0B2U2_PHAPC</name>
<reference evidence="10" key="1">
    <citation type="submission" date="2022-06" db="EMBL/GenBank/DDBJ databases">
        <authorList>
            <consortium name="SYNGENTA / RWTH Aachen University"/>
        </authorList>
    </citation>
    <scope>NUCLEOTIDE SEQUENCE</scope>
</reference>
<keyword evidence="11" id="KW-1185">Reference proteome</keyword>
<proteinExistence type="inferred from homology"/>
<feature type="domain" description="Nucleoside diphosphate kinase-like" evidence="9">
    <location>
        <begin position="4"/>
        <end position="130"/>
    </location>
</feature>
<dbReference type="SUPFAM" id="SSF54919">
    <property type="entry name" value="Nucleoside diphosphate kinase, NDK"/>
    <property type="match status" value="1"/>
</dbReference>
<dbReference type="InterPro" id="IPR001564">
    <property type="entry name" value="Nucleoside_diP_kinase"/>
</dbReference>
<sequence>MSNAEKTFIIVKILGRFERRGYKIIVLKMIHPSKAQIEKHYTNLKGKPFFEGLISFMCSGPVVAIVFEGNDVVKQGCAMLCAINPLSSASGTIPGEFGIDMGPHICHKSNSVELAKKEIGLWFPGNMIQYRLTSESSLYE</sequence>
<dbReference type="GO" id="GO:0006183">
    <property type="term" value="P:GTP biosynthetic process"/>
    <property type="evidence" value="ECO:0007669"/>
    <property type="project" value="InterPro"/>
</dbReference>
<dbReference type="GO" id="GO:0004550">
    <property type="term" value="F:nucleoside diphosphate kinase activity"/>
    <property type="evidence" value="ECO:0007669"/>
    <property type="project" value="UniProtKB-EC"/>
</dbReference>
<gene>
    <name evidence="10" type="ORF">PPACK8108_LOCUS13000</name>
</gene>
<dbReference type="Pfam" id="PF00334">
    <property type="entry name" value="NDK"/>
    <property type="match status" value="1"/>
</dbReference>
<dbReference type="InterPro" id="IPR034907">
    <property type="entry name" value="NDK-like_dom"/>
</dbReference>
<dbReference type="PROSITE" id="PS51374">
    <property type="entry name" value="NDPK_LIKE"/>
    <property type="match status" value="1"/>
</dbReference>
<keyword evidence="5" id="KW-0808">Transferase</keyword>
<dbReference type="PRINTS" id="PR01243">
    <property type="entry name" value="NUCDPKINASE"/>
</dbReference>
<evidence type="ECO:0000256" key="6">
    <source>
        <dbReference type="ARBA" id="ARBA00022777"/>
    </source>
</evidence>
<dbReference type="AlphaFoldDB" id="A0AAV0B2U2"/>
<dbReference type="GO" id="GO:0006228">
    <property type="term" value="P:UTP biosynthetic process"/>
    <property type="evidence" value="ECO:0007669"/>
    <property type="project" value="InterPro"/>
</dbReference>
<keyword evidence="6 10" id="KW-0418">Kinase</keyword>
<comment type="similarity">
    <text evidence="2 7 8">Belongs to the NDK family.</text>
</comment>
<evidence type="ECO:0000256" key="2">
    <source>
        <dbReference type="ARBA" id="ARBA00008142"/>
    </source>
</evidence>
<accession>A0AAV0B2U2</accession>
<dbReference type="SMART" id="SM00562">
    <property type="entry name" value="NDK"/>
    <property type="match status" value="1"/>
</dbReference>
<evidence type="ECO:0000259" key="9">
    <source>
        <dbReference type="SMART" id="SM00562"/>
    </source>
</evidence>
<dbReference type="Proteomes" id="UP001153365">
    <property type="component" value="Unassembled WGS sequence"/>
</dbReference>
<dbReference type="InterPro" id="IPR036850">
    <property type="entry name" value="NDK-like_dom_sf"/>
</dbReference>
<evidence type="ECO:0000313" key="11">
    <source>
        <dbReference type="Proteomes" id="UP001153365"/>
    </source>
</evidence>
<comment type="cofactor">
    <cofactor evidence="1">
        <name>Mg(2+)</name>
        <dbReference type="ChEBI" id="CHEBI:18420"/>
    </cofactor>
</comment>